<name>A0A4Q1KUC1_9FLAO</name>
<evidence type="ECO:0000313" key="1">
    <source>
        <dbReference type="EMBL" id="RXR33009.1"/>
    </source>
</evidence>
<dbReference type="EMBL" id="SBKQ01000005">
    <property type="protein sequence ID" value="RXR33009.1"/>
    <property type="molecule type" value="Genomic_DNA"/>
</dbReference>
<keyword evidence="2" id="KW-1185">Reference proteome</keyword>
<dbReference type="AlphaFoldDB" id="A0A4Q1KUC1"/>
<gene>
    <name evidence="1" type="ORF">EQG68_05820</name>
</gene>
<dbReference type="OrthoDB" id="9828527at2"/>
<evidence type="ECO:0000313" key="2">
    <source>
        <dbReference type="Proteomes" id="UP000289734"/>
    </source>
</evidence>
<reference evidence="2" key="1">
    <citation type="submission" date="2019-01" db="EMBL/GenBank/DDBJ databases">
        <title>Cytophagaceae bacterium strain CAR-16.</title>
        <authorList>
            <person name="Chen W.-M."/>
        </authorList>
    </citation>
    <scope>NUCLEOTIDE SEQUENCE [LARGE SCALE GENOMIC DNA]</scope>
    <source>
        <strain evidence="2">ICH-30</strain>
    </source>
</reference>
<accession>A0A4Q1KUC1</accession>
<sequence length="172" mass="19613">MKNIFISLIAFFVYLTVSGQTENPSVFVMNLSEEAMESKTSLKKDEITIDKKNYLTEENGLVILAYESIYPLEYIQTLEKEKLTNLLKEVNQEGFEKLNALMGTFPEKPVEKSIKFKNASETIQTTATVNGMNFESTTLRSQNNFLQIIFIGDIKSKEAKDFMAQLEIIVVE</sequence>
<dbReference type="Proteomes" id="UP000289734">
    <property type="component" value="Unassembled WGS sequence"/>
</dbReference>
<organism evidence="1 2">
    <name type="scientific">Flavobacterium piscinae</name>
    <dbReference type="NCBI Taxonomy" id="2506424"/>
    <lineage>
        <taxon>Bacteria</taxon>
        <taxon>Pseudomonadati</taxon>
        <taxon>Bacteroidota</taxon>
        <taxon>Flavobacteriia</taxon>
        <taxon>Flavobacteriales</taxon>
        <taxon>Flavobacteriaceae</taxon>
        <taxon>Flavobacterium</taxon>
    </lineage>
</organism>
<comment type="caution">
    <text evidence="1">The sequence shown here is derived from an EMBL/GenBank/DDBJ whole genome shotgun (WGS) entry which is preliminary data.</text>
</comment>
<proteinExistence type="predicted"/>
<dbReference type="RefSeq" id="WP_129463853.1">
    <property type="nucleotide sequence ID" value="NZ_SBKQ01000005.1"/>
</dbReference>
<evidence type="ECO:0008006" key="3">
    <source>
        <dbReference type="Google" id="ProtNLM"/>
    </source>
</evidence>
<protein>
    <recommendedName>
        <fullName evidence="3">DUF4252 domain-containing protein</fullName>
    </recommendedName>
</protein>